<comment type="caution">
    <text evidence="8">The sequence shown here is derived from an EMBL/GenBank/DDBJ whole genome shotgun (WGS) entry which is preliminary data.</text>
</comment>
<keyword evidence="2" id="KW-0677">Repeat</keyword>
<evidence type="ECO:0000259" key="7">
    <source>
        <dbReference type="PROSITE" id="PS50157"/>
    </source>
</evidence>
<reference evidence="8 9" key="1">
    <citation type="journal article" date="2022" name="Gigascience">
        <title>A chromosome-level genome assembly and annotation of the desert horned lizard, Phrynosoma platyrhinos, provides insight into chromosomal rearrangements among reptiles.</title>
        <authorList>
            <person name="Koochekian N."/>
            <person name="Ascanio A."/>
            <person name="Farleigh K."/>
            <person name="Card D.C."/>
            <person name="Schield D.R."/>
            <person name="Castoe T.A."/>
            <person name="Jezkova T."/>
        </authorList>
    </citation>
    <scope>NUCLEOTIDE SEQUENCE [LARGE SCALE GENOMIC DNA]</scope>
    <source>
        <strain evidence="8">NK-2021</strain>
    </source>
</reference>
<organism evidence="8 9">
    <name type="scientific">Phrynosoma platyrhinos</name>
    <name type="common">Desert horned lizard</name>
    <dbReference type="NCBI Taxonomy" id="52577"/>
    <lineage>
        <taxon>Eukaryota</taxon>
        <taxon>Metazoa</taxon>
        <taxon>Chordata</taxon>
        <taxon>Craniata</taxon>
        <taxon>Vertebrata</taxon>
        <taxon>Euteleostomi</taxon>
        <taxon>Lepidosauria</taxon>
        <taxon>Squamata</taxon>
        <taxon>Bifurcata</taxon>
        <taxon>Unidentata</taxon>
        <taxon>Episquamata</taxon>
        <taxon>Toxicofera</taxon>
        <taxon>Iguania</taxon>
        <taxon>Phrynosomatidae</taxon>
        <taxon>Phrynosomatinae</taxon>
        <taxon>Phrynosoma</taxon>
    </lineage>
</organism>
<feature type="domain" description="C2H2-type" evidence="7">
    <location>
        <begin position="102"/>
        <end position="129"/>
    </location>
</feature>
<evidence type="ECO:0000256" key="2">
    <source>
        <dbReference type="ARBA" id="ARBA00022737"/>
    </source>
</evidence>
<dbReference type="SMART" id="SM00355">
    <property type="entry name" value="ZnF_C2H2"/>
    <property type="match status" value="6"/>
</dbReference>
<dbReference type="Pfam" id="PF00096">
    <property type="entry name" value="zf-C2H2"/>
    <property type="match status" value="4"/>
</dbReference>
<feature type="domain" description="C2H2-type" evidence="7">
    <location>
        <begin position="187"/>
        <end position="214"/>
    </location>
</feature>
<evidence type="ECO:0000256" key="5">
    <source>
        <dbReference type="ARBA" id="ARBA00023242"/>
    </source>
</evidence>
<keyword evidence="3 6" id="KW-0863">Zinc-finger</keyword>
<dbReference type="Gene3D" id="3.30.160.60">
    <property type="entry name" value="Classic Zinc Finger"/>
    <property type="match status" value="5"/>
</dbReference>
<dbReference type="PROSITE" id="PS50157">
    <property type="entry name" value="ZINC_FINGER_C2H2_2"/>
    <property type="match status" value="6"/>
</dbReference>
<feature type="domain" description="C2H2-type" evidence="7">
    <location>
        <begin position="21"/>
        <end position="48"/>
    </location>
</feature>
<dbReference type="PANTHER" id="PTHR24388">
    <property type="entry name" value="ZINC FINGER PROTEIN"/>
    <property type="match status" value="1"/>
</dbReference>
<dbReference type="SUPFAM" id="SSF57667">
    <property type="entry name" value="beta-beta-alpha zinc fingers"/>
    <property type="match status" value="3"/>
</dbReference>
<keyword evidence="1" id="KW-0479">Metal-binding</keyword>
<feature type="domain" description="C2H2-type" evidence="7">
    <location>
        <begin position="49"/>
        <end position="76"/>
    </location>
</feature>
<evidence type="ECO:0000256" key="6">
    <source>
        <dbReference type="PROSITE-ProRule" id="PRU00042"/>
    </source>
</evidence>
<accession>A0ABQ7SQ44</accession>
<evidence type="ECO:0000256" key="4">
    <source>
        <dbReference type="ARBA" id="ARBA00022833"/>
    </source>
</evidence>
<evidence type="ECO:0000313" key="8">
    <source>
        <dbReference type="EMBL" id="KAH0619427.1"/>
    </source>
</evidence>
<dbReference type="PROSITE" id="PS00028">
    <property type="entry name" value="ZINC_FINGER_C2H2_1"/>
    <property type="match status" value="4"/>
</dbReference>
<feature type="domain" description="C2H2-type" evidence="7">
    <location>
        <begin position="130"/>
        <end position="152"/>
    </location>
</feature>
<dbReference type="Proteomes" id="UP000826234">
    <property type="component" value="Unassembled WGS sequence"/>
</dbReference>
<keyword evidence="9" id="KW-1185">Reference proteome</keyword>
<evidence type="ECO:0000256" key="3">
    <source>
        <dbReference type="ARBA" id="ARBA00022771"/>
    </source>
</evidence>
<protein>
    <recommendedName>
        <fullName evidence="7">C2H2-type domain-containing protein</fullName>
    </recommendedName>
</protein>
<evidence type="ECO:0000313" key="9">
    <source>
        <dbReference type="Proteomes" id="UP000826234"/>
    </source>
</evidence>
<feature type="domain" description="C2H2-type" evidence="7">
    <location>
        <begin position="215"/>
        <end position="242"/>
    </location>
</feature>
<evidence type="ECO:0000256" key="1">
    <source>
        <dbReference type="ARBA" id="ARBA00022723"/>
    </source>
</evidence>
<dbReference type="PANTHER" id="PTHR24388:SF104">
    <property type="entry name" value="AT-RICH BINDING PROTEIN-RELATED"/>
    <property type="match status" value="1"/>
</dbReference>
<dbReference type="InterPro" id="IPR050527">
    <property type="entry name" value="Snail/Krueppel_Znf"/>
</dbReference>
<dbReference type="EMBL" id="JAIPUX010003776">
    <property type="protein sequence ID" value="KAH0619427.1"/>
    <property type="molecule type" value="Genomic_DNA"/>
</dbReference>
<proteinExistence type="predicted"/>
<gene>
    <name evidence="8" type="ORF">JD844_000041</name>
</gene>
<dbReference type="InterPro" id="IPR036236">
    <property type="entry name" value="Znf_C2H2_sf"/>
</dbReference>
<sequence length="295" mass="32871">MAHLSNPQEHQCLQGGHDRSFQCTQCLKIFHQATDLLEHQCLQVEQKPFVCGVCKMGFSLLTSLAQHHNVHNGSAAVKCSICEKTYKAAATHPCTPSGERPFRCGACHKAFRRPSDLRQHERTHSTERPFQCDLCQMSFKQQYALMRHRRTHKTVVAVGGVAGPAATVATATPATPSGEPELQSGPFKCSLCEKGFIQPAHLLYHQHVHGIENLFKCNACQKGFSQSSELLRHRCVQSAERPFNRAFVESAPRAAPDGQLLGLSYSKPSMMESLASLTSRVFKMSSKLLVWMRRE</sequence>
<keyword evidence="5" id="KW-0539">Nucleus</keyword>
<dbReference type="InterPro" id="IPR013087">
    <property type="entry name" value="Znf_C2H2_type"/>
</dbReference>
<name>A0ABQ7SQ44_PHRPL</name>
<keyword evidence="4" id="KW-0862">Zinc</keyword>